<keyword evidence="2" id="KW-0863">Zinc-finger</keyword>
<keyword evidence="6" id="KW-1185">Reference proteome</keyword>
<keyword evidence="3" id="KW-0862">Zinc</keyword>
<comment type="caution">
    <text evidence="5">The sequence shown here is derived from an EMBL/GenBank/DDBJ whole genome shotgun (WGS) entry which is preliminary data.</text>
</comment>
<proteinExistence type="predicted"/>
<dbReference type="Pfam" id="PF04500">
    <property type="entry name" value="FLYWCH"/>
    <property type="match status" value="1"/>
</dbReference>
<reference evidence="5" key="1">
    <citation type="submission" date="2022-05" db="EMBL/GenBank/DDBJ databases">
        <authorList>
            <person name="Okamura Y."/>
        </authorList>
    </citation>
    <scope>NUCLEOTIDE SEQUENCE</scope>
</reference>
<evidence type="ECO:0000256" key="2">
    <source>
        <dbReference type="ARBA" id="ARBA00022771"/>
    </source>
</evidence>
<dbReference type="Gene3D" id="2.20.25.240">
    <property type="match status" value="1"/>
</dbReference>
<sequence length="88" mass="10213">MTERARRGRSFVRHVPKRQEMLAVAVFMESLRGTVVLQVGKYRYYKHSAYKKNEVKCLWVCKKNSVCRASVMTIGREIVTSKGAHNHD</sequence>
<dbReference type="EMBL" id="CALOZG010000001">
    <property type="protein sequence ID" value="CAH3925602.1"/>
    <property type="molecule type" value="Genomic_DNA"/>
</dbReference>
<organism evidence="5 6">
    <name type="scientific">Pieris brassicae</name>
    <name type="common">White butterfly</name>
    <name type="synonym">Large white butterfly</name>
    <dbReference type="NCBI Taxonomy" id="7116"/>
    <lineage>
        <taxon>Eukaryota</taxon>
        <taxon>Metazoa</taxon>
        <taxon>Ecdysozoa</taxon>
        <taxon>Arthropoda</taxon>
        <taxon>Hexapoda</taxon>
        <taxon>Insecta</taxon>
        <taxon>Pterygota</taxon>
        <taxon>Neoptera</taxon>
        <taxon>Endopterygota</taxon>
        <taxon>Lepidoptera</taxon>
        <taxon>Glossata</taxon>
        <taxon>Ditrysia</taxon>
        <taxon>Papilionoidea</taxon>
        <taxon>Pieridae</taxon>
        <taxon>Pierinae</taxon>
        <taxon>Pieris</taxon>
    </lineage>
</organism>
<evidence type="ECO:0000256" key="3">
    <source>
        <dbReference type="ARBA" id="ARBA00022833"/>
    </source>
</evidence>
<keyword evidence="1" id="KW-0479">Metal-binding</keyword>
<evidence type="ECO:0000313" key="5">
    <source>
        <dbReference type="EMBL" id="CAH3925602.1"/>
    </source>
</evidence>
<evidence type="ECO:0000256" key="1">
    <source>
        <dbReference type="ARBA" id="ARBA00022723"/>
    </source>
</evidence>
<dbReference type="Proteomes" id="UP001152562">
    <property type="component" value="Unassembled WGS sequence"/>
</dbReference>
<name>A0A9P0WZQ3_PIEBR</name>
<evidence type="ECO:0000313" key="6">
    <source>
        <dbReference type="Proteomes" id="UP001152562"/>
    </source>
</evidence>
<dbReference type="AlphaFoldDB" id="A0A9P0WZQ3"/>
<protein>
    <recommendedName>
        <fullName evidence="4">FLYWCH-type domain-containing protein</fullName>
    </recommendedName>
</protein>
<feature type="domain" description="FLYWCH-type" evidence="4">
    <location>
        <begin position="27"/>
        <end position="87"/>
    </location>
</feature>
<dbReference type="InterPro" id="IPR007588">
    <property type="entry name" value="Znf_FLYWCH"/>
</dbReference>
<evidence type="ECO:0000259" key="4">
    <source>
        <dbReference type="Pfam" id="PF04500"/>
    </source>
</evidence>
<gene>
    <name evidence="5" type="ORF">PIBRA_LOCUS1149</name>
</gene>
<dbReference type="GO" id="GO:0008270">
    <property type="term" value="F:zinc ion binding"/>
    <property type="evidence" value="ECO:0007669"/>
    <property type="project" value="UniProtKB-KW"/>
</dbReference>
<accession>A0A9P0WZQ3</accession>